<organism evidence="1 2">
    <name type="scientific">Hypholoma sublateritium (strain FD-334 SS-4)</name>
    <dbReference type="NCBI Taxonomy" id="945553"/>
    <lineage>
        <taxon>Eukaryota</taxon>
        <taxon>Fungi</taxon>
        <taxon>Dikarya</taxon>
        <taxon>Basidiomycota</taxon>
        <taxon>Agaricomycotina</taxon>
        <taxon>Agaricomycetes</taxon>
        <taxon>Agaricomycetidae</taxon>
        <taxon>Agaricales</taxon>
        <taxon>Agaricineae</taxon>
        <taxon>Strophariaceae</taxon>
        <taxon>Hypholoma</taxon>
    </lineage>
</organism>
<name>A0A0D2NGM7_HYPSF</name>
<reference evidence="2" key="1">
    <citation type="submission" date="2014-04" db="EMBL/GenBank/DDBJ databases">
        <title>Evolutionary Origins and Diversification of the Mycorrhizal Mutualists.</title>
        <authorList>
            <consortium name="DOE Joint Genome Institute"/>
            <consortium name="Mycorrhizal Genomics Consortium"/>
            <person name="Kohler A."/>
            <person name="Kuo A."/>
            <person name="Nagy L.G."/>
            <person name="Floudas D."/>
            <person name="Copeland A."/>
            <person name="Barry K.W."/>
            <person name="Cichocki N."/>
            <person name="Veneault-Fourrey C."/>
            <person name="LaButti K."/>
            <person name="Lindquist E.A."/>
            <person name="Lipzen A."/>
            <person name="Lundell T."/>
            <person name="Morin E."/>
            <person name="Murat C."/>
            <person name="Riley R."/>
            <person name="Ohm R."/>
            <person name="Sun H."/>
            <person name="Tunlid A."/>
            <person name="Henrissat B."/>
            <person name="Grigoriev I.V."/>
            <person name="Hibbett D.S."/>
            <person name="Martin F."/>
        </authorList>
    </citation>
    <scope>NUCLEOTIDE SEQUENCE [LARGE SCALE GENOMIC DNA]</scope>
    <source>
        <strain evidence="2">FD-334 SS-4</strain>
    </source>
</reference>
<dbReference type="Proteomes" id="UP000054270">
    <property type="component" value="Unassembled WGS sequence"/>
</dbReference>
<sequence>MLLEYFNDFYNEAGGPTEKDNSPNQQRRWLEKQVRDDLPGGSGEAVDMFELYSCLLDETYIKNTVALTEGSMWTERFSATLIQETIDRKHTIQEKLRMLAHGHLAAYLLSAPEPSQESYSKPADAPAALIPNTSTTTGTRTIDLAVSLESQFDADTDVSDNATQSLEQALAEKFKAEGIATRGRLLLRQIRTSTHTLIDAGELNFGGKNFPRPFGTPLPTVIHNATDLLNIIGSRDGHDVGIPDSGRKFEGLCALLKSSVILHLTSEFINQAGVVAFARGLEEYSDRGLEIPHHVFSLAATMVRSS</sequence>
<evidence type="ECO:0000313" key="1">
    <source>
        <dbReference type="EMBL" id="KJA18114.1"/>
    </source>
</evidence>
<keyword evidence="2" id="KW-1185">Reference proteome</keyword>
<dbReference type="EMBL" id="KN817593">
    <property type="protein sequence ID" value="KJA18114.1"/>
    <property type="molecule type" value="Genomic_DNA"/>
</dbReference>
<accession>A0A0D2NGM7</accession>
<evidence type="ECO:0000313" key="2">
    <source>
        <dbReference type="Proteomes" id="UP000054270"/>
    </source>
</evidence>
<proteinExistence type="predicted"/>
<dbReference type="AlphaFoldDB" id="A0A0D2NGM7"/>
<protein>
    <submittedName>
        <fullName evidence="1">Uncharacterized protein</fullName>
    </submittedName>
</protein>
<gene>
    <name evidence="1" type="ORF">HYPSUDRAFT_205612</name>
</gene>